<accession>A0A0C9WX00</accession>
<sequence>MDEPPSPLLKSRIPRKTTLVDCNLFTPYNEELDEKARIYDLHCPLQKGIIYYFWDGAIFERNIHSSGKYEPRTIVLKHPSWDLRKISFTPIKGNRILLFAKYYENVTFKCYLHLSIHEIRADNRVGPTLWAFNGSGDGHFNTDGLELIKTTENALGIALWERFDNHWKLFDISTSDNDTSDKFPLIESGRIDFDENLESKWEHKNSPVILSPTKRVLLNPNLEQERHNEMIDIHCLDSGRTNNMNFSFVTRMSIPFPKASETFPFIKIPVIAFSADGSRFSVALSGGGVSVWDIRSKLPFKTFTDFRDLISDIDDDLIVLYLEFSSGKVGKEALTFVEHYHRSRLDIIHVIDATSFETEEILLLQLDGLGKPGMNIGVGALFFDPNGGTLYAELFGTLYEWDLQKNEPGPEWWIGE</sequence>
<dbReference type="AlphaFoldDB" id="A0A0C9WX00"/>
<keyword evidence="2" id="KW-1185">Reference proteome</keyword>
<organism evidence="1 2">
    <name type="scientific">Laccaria amethystina LaAM-08-1</name>
    <dbReference type="NCBI Taxonomy" id="1095629"/>
    <lineage>
        <taxon>Eukaryota</taxon>
        <taxon>Fungi</taxon>
        <taxon>Dikarya</taxon>
        <taxon>Basidiomycota</taxon>
        <taxon>Agaricomycotina</taxon>
        <taxon>Agaricomycetes</taxon>
        <taxon>Agaricomycetidae</taxon>
        <taxon>Agaricales</taxon>
        <taxon>Agaricineae</taxon>
        <taxon>Hydnangiaceae</taxon>
        <taxon>Laccaria</taxon>
    </lineage>
</organism>
<proteinExistence type="predicted"/>
<reference evidence="1 2" key="1">
    <citation type="submission" date="2014-04" db="EMBL/GenBank/DDBJ databases">
        <authorList>
            <consortium name="DOE Joint Genome Institute"/>
            <person name="Kuo A."/>
            <person name="Kohler A."/>
            <person name="Nagy L.G."/>
            <person name="Floudas D."/>
            <person name="Copeland A."/>
            <person name="Barry K.W."/>
            <person name="Cichocki N."/>
            <person name="Veneault-Fourrey C."/>
            <person name="LaButti K."/>
            <person name="Lindquist E.A."/>
            <person name="Lipzen A."/>
            <person name="Lundell T."/>
            <person name="Morin E."/>
            <person name="Murat C."/>
            <person name="Sun H."/>
            <person name="Tunlid A."/>
            <person name="Henrissat B."/>
            <person name="Grigoriev I.V."/>
            <person name="Hibbett D.S."/>
            <person name="Martin F."/>
            <person name="Nordberg H.P."/>
            <person name="Cantor M.N."/>
            <person name="Hua S.X."/>
        </authorList>
    </citation>
    <scope>NUCLEOTIDE SEQUENCE [LARGE SCALE GENOMIC DNA]</scope>
    <source>
        <strain evidence="1 2">LaAM-08-1</strain>
    </source>
</reference>
<dbReference type="HOGENOM" id="CLU_031726_0_0_1"/>
<evidence type="ECO:0000313" key="1">
    <source>
        <dbReference type="EMBL" id="KIJ97180.1"/>
    </source>
</evidence>
<dbReference type="STRING" id="1095629.A0A0C9WX00"/>
<protein>
    <submittedName>
        <fullName evidence="1">Uncharacterized protein</fullName>
    </submittedName>
</protein>
<evidence type="ECO:0000313" key="2">
    <source>
        <dbReference type="Proteomes" id="UP000054477"/>
    </source>
</evidence>
<dbReference type="SUPFAM" id="SSF82171">
    <property type="entry name" value="DPP6 N-terminal domain-like"/>
    <property type="match status" value="1"/>
</dbReference>
<gene>
    <name evidence="1" type="ORF">K443DRAFT_10093</name>
</gene>
<dbReference type="Proteomes" id="UP000054477">
    <property type="component" value="Unassembled WGS sequence"/>
</dbReference>
<reference evidence="2" key="2">
    <citation type="submission" date="2015-01" db="EMBL/GenBank/DDBJ databases">
        <title>Evolutionary Origins and Diversification of the Mycorrhizal Mutualists.</title>
        <authorList>
            <consortium name="DOE Joint Genome Institute"/>
            <consortium name="Mycorrhizal Genomics Consortium"/>
            <person name="Kohler A."/>
            <person name="Kuo A."/>
            <person name="Nagy L.G."/>
            <person name="Floudas D."/>
            <person name="Copeland A."/>
            <person name="Barry K.W."/>
            <person name="Cichocki N."/>
            <person name="Veneault-Fourrey C."/>
            <person name="LaButti K."/>
            <person name="Lindquist E.A."/>
            <person name="Lipzen A."/>
            <person name="Lundell T."/>
            <person name="Morin E."/>
            <person name="Murat C."/>
            <person name="Riley R."/>
            <person name="Ohm R."/>
            <person name="Sun H."/>
            <person name="Tunlid A."/>
            <person name="Henrissat B."/>
            <person name="Grigoriev I.V."/>
            <person name="Hibbett D.S."/>
            <person name="Martin F."/>
        </authorList>
    </citation>
    <scope>NUCLEOTIDE SEQUENCE [LARGE SCALE GENOMIC DNA]</scope>
    <source>
        <strain evidence="2">LaAM-08-1</strain>
    </source>
</reference>
<dbReference type="EMBL" id="KN838700">
    <property type="protein sequence ID" value="KIJ97180.1"/>
    <property type="molecule type" value="Genomic_DNA"/>
</dbReference>
<name>A0A0C9WX00_9AGAR</name>